<protein>
    <submittedName>
        <fullName evidence="2">Uncharacterized protein</fullName>
    </submittedName>
</protein>
<proteinExistence type="predicted"/>
<evidence type="ECO:0000256" key="1">
    <source>
        <dbReference type="SAM" id="Phobius"/>
    </source>
</evidence>
<reference evidence="2 3" key="1">
    <citation type="submission" date="2018-06" db="EMBL/GenBank/DDBJ databases">
        <title>Extensive metabolic versatility and redundancy in microbially diverse, dynamic hydrothermal sediments.</title>
        <authorList>
            <person name="Dombrowski N."/>
            <person name="Teske A."/>
            <person name="Baker B.J."/>
        </authorList>
    </citation>
    <scope>NUCLEOTIDE SEQUENCE [LARGE SCALE GENOMIC DNA]</scope>
    <source>
        <strain evidence="2">B9_G13</strain>
    </source>
</reference>
<dbReference type="Gene3D" id="6.10.280.80">
    <property type="entry name" value="NCX, peripheral helical region"/>
    <property type="match status" value="1"/>
</dbReference>
<keyword evidence="1" id="KW-0812">Transmembrane</keyword>
<keyword evidence="1" id="KW-0472">Membrane</keyword>
<dbReference type="AlphaFoldDB" id="A0A497JJ34"/>
<comment type="caution">
    <text evidence="2">The sequence shown here is derived from an EMBL/GenBank/DDBJ whole genome shotgun (WGS) entry which is preliminary data.</text>
</comment>
<name>A0A497JJ34_9ARCH</name>
<dbReference type="Proteomes" id="UP000277633">
    <property type="component" value="Unassembled WGS sequence"/>
</dbReference>
<accession>A0A497JJ34</accession>
<gene>
    <name evidence="2" type="ORF">DRO07_01445</name>
</gene>
<evidence type="ECO:0000313" key="3">
    <source>
        <dbReference type="Proteomes" id="UP000277633"/>
    </source>
</evidence>
<feature type="non-terminal residue" evidence="2">
    <location>
        <position position="94"/>
    </location>
</feature>
<feature type="transmembrane region" description="Helical" evidence="1">
    <location>
        <begin position="5"/>
        <end position="21"/>
    </location>
</feature>
<sequence length="94" mass="10289">MEDLLELLFVVSLVTLLILYMPTPSAIIGIVLLGLFGLLMVRLYKKGRVPKAVFDGKKEKAPMALAKLLLSLFILLAAARFMVESAVEISQGLN</sequence>
<organism evidence="2 3">
    <name type="scientific">Candidatus Iainarchaeum sp</name>
    <dbReference type="NCBI Taxonomy" id="3101447"/>
    <lineage>
        <taxon>Archaea</taxon>
        <taxon>Candidatus Iainarchaeota</taxon>
        <taxon>Candidatus Iainarchaeia</taxon>
        <taxon>Candidatus Iainarchaeales</taxon>
        <taxon>Candidatus Iainarchaeaceae</taxon>
        <taxon>Candidatus Iainarchaeum</taxon>
    </lineage>
</organism>
<feature type="transmembrane region" description="Helical" evidence="1">
    <location>
        <begin position="64"/>
        <end position="83"/>
    </location>
</feature>
<evidence type="ECO:0000313" key="2">
    <source>
        <dbReference type="EMBL" id="RLG69898.1"/>
    </source>
</evidence>
<dbReference type="EMBL" id="QMWO01000037">
    <property type="protein sequence ID" value="RLG69898.1"/>
    <property type="molecule type" value="Genomic_DNA"/>
</dbReference>
<keyword evidence="1" id="KW-1133">Transmembrane helix</keyword>